<name>A0A1H6W7B5_9FLAO</name>
<evidence type="ECO:0000313" key="2">
    <source>
        <dbReference type="EMBL" id="SEJ12889.1"/>
    </source>
</evidence>
<dbReference type="Proteomes" id="UP000183077">
    <property type="component" value="Unassembled WGS sequence"/>
</dbReference>
<dbReference type="AlphaFoldDB" id="A0A1H6W7B5"/>
<dbReference type="NCBIfam" id="TIGR03780">
    <property type="entry name" value="Bac_Flav_CT_N"/>
    <property type="match status" value="1"/>
</dbReference>
<proteinExistence type="predicted"/>
<keyword evidence="1" id="KW-0732">Signal</keyword>
<sequence length="292" mass="33493">MKTIIKYMLLCLLTVNTVNAQENNKSINLSNAEVTPYKIELTQNKTTHILFPSSIEYVDLGSNEIIANKVEATSNVLRLKTVKEAISSTNFTVITNDGKYYSFNASYNEEPMLLSYDLTKFEKQNSKQQSEVLFKDLGKTAPSLAYLLMKAIIKKNKKELNIKSKTYGVEARLKSIYTQDGKLYFHISITNKSNLPYEVEYISFKIKDRRTSKRTTIQEVSLKPIRIYSDFQTISSHSKQDNVFMLDQFTLSDKQVLLIEIKEKSGVRNQLLKAKSSDILKSKQIKNLSIKH</sequence>
<dbReference type="InterPro" id="IPR022298">
    <property type="entry name" value="Conjug_transposon_TraN"/>
</dbReference>
<reference evidence="2 3" key="1">
    <citation type="submission" date="2016-10" db="EMBL/GenBank/DDBJ databases">
        <authorList>
            <person name="de Groot N.N."/>
        </authorList>
    </citation>
    <scope>NUCLEOTIDE SEQUENCE [LARGE SCALE GENOMIC DNA]</scope>
    <source>
        <strain evidence="2 3">DSM 23048</strain>
    </source>
</reference>
<dbReference type="RefSeq" id="WP_006266622.1">
    <property type="nucleotide sequence ID" value="NZ_FNYS01000013.1"/>
</dbReference>
<dbReference type="GeneID" id="82257768"/>
<evidence type="ECO:0000256" key="1">
    <source>
        <dbReference type="SAM" id="SignalP"/>
    </source>
</evidence>
<organism evidence="2 3">
    <name type="scientific">Myroides marinus</name>
    <dbReference type="NCBI Taxonomy" id="703342"/>
    <lineage>
        <taxon>Bacteria</taxon>
        <taxon>Pseudomonadati</taxon>
        <taxon>Bacteroidota</taxon>
        <taxon>Flavobacteriia</taxon>
        <taxon>Flavobacteriales</taxon>
        <taxon>Flavobacteriaceae</taxon>
        <taxon>Myroides</taxon>
    </lineage>
</organism>
<feature type="signal peptide" evidence="1">
    <location>
        <begin position="1"/>
        <end position="20"/>
    </location>
</feature>
<evidence type="ECO:0000313" key="3">
    <source>
        <dbReference type="Proteomes" id="UP000183077"/>
    </source>
</evidence>
<protein>
    <submittedName>
        <fullName evidence="2">Bacteroides conjugative transposon TraN protein</fullName>
    </submittedName>
</protein>
<gene>
    <name evidence="2" type="ORF">SAMN04488018_11321</name>
</gene>
<dbReference type="Pfam" id="PF13595">
    <property type="entry name" value="DUF4138"/>
    <property type="match status" value="1"/>
</dbReference>
<dbReference type="EMBL" id="FNYS01000013">
    <property type="protein sequence ID" value="SEJ12889.1"/>
    <property type="molecule type" value="Genomic_DNA"/>
</dbReference>
<accession>A0A1H6W7B5</accession>
<feature type="chain" id="PRO_5010165652" evidence="1">
    <location>
        <begin position="21"/>
        <end position="292"/>
    </location>
</feature>